<dbReference type="InterPro" id="IPR012328">
    <property type="entry name" value="Chalcone/stilbene_synt_C"/>
</dbReference>
<keyword evidence="3" id="KW-0677">Repeat</keyword>
<dbReference type="InterPro" id="IPR031350">
    <property type="entry name" value="Goodbye_dom"/>
</dbReference>
<dbReference type="InterPro" id="IPR001099">
    <property type="entry name" value="Chalcone/stilbene_synt_N"/>
</dbReference>
<proteinExistence type="inferred from homology"/>
<reference evidence="9" key="1">
    <citation type="submission" date="2019-04" db="EMBL/GenBank/DDBJ databases">
        <title>Sequencing of skin fungus with MAO and IRED activity.</title>
        <authorList>
            <person name="Marsaioli A.J."/>
            <person name="Bonatto J.M.C."/>
            <person name="Reis Junior O."/>
        </authorList>
    </citation>
    <scope>NUCLEOTIDE SEQUENCE</scope>
    <source>
        <strain evidence="9">30M1</strain>
    </source>
</reference>
<evidence type="ECO:0000259" key="8">
    <source>
        <dbReference type="Pfam" id="PF24883"/>
    </source>
</evidence>
<name>A0A9P4W4M0_CURKU</name>
<feature type="domain" description="Chalcone/stilbene synthase C-terminal" evidence="6">
    <location>
        <begin position="241"/>
        <end position="333"/>
    </location>
</feature>
<evidence type="ECO:0000313" key="10">
    <source>
        <dbReference type="Proteomes" id="UP000801428"/>
    </source>
</evidence>
<evidence type="ECO:0000313" key="9">
    <source>
        <dbReference type="EMBL" id="KAF2995732.1"/>
    </source>
</evidence>
<evidence type="ECO:0000259" key="5">
    <source>
        <dbReference type="Pfam" id="PF00195"/>
    </source>
</evidence>
<dbReference type="Pfam" id="PF00195">
    <property type="entry name" value="Chal_sti_synt_N"/>
    <property type="match status" value="1"/>
</dbReference>
<dbReference type="GO" id="GO:0030639">
    <property type="term" value="P:polyketide biosynthetic process"/>
    <property type="evidence" value="ECO:0007669"/>
    <property type="project" value="TreeGrafter"/>
</dbReference>
<sequence>MVLDRYSSVYITGLAHQYPPHSLTKEESVSLINRLASEHMSSPGFCKLQAVIQKNEIRSRPTILDCASWTEADATPPAIDELSQVFRTLGVDMTVSACNKALKEAQLLASDVTHVVAVTCTDQGSPGYDLSVTRKLLLDSGVQRTLLHGVGCAGGLSALREAANLAVAATARNRPARILVFATELCSLFLRAEMQAACSDNQEVHIALSLFSDASAALVVCNDMGLTTNERPIYKLQEWSGALLPGTEGHMSYCVSPSGMIATITRDVPKAVVGAVSSMFSQICGSSHRHLEPTSFDWAIHPGGLAILRGAQLELGLTDDHIRDSLEVYQQCAALWEQAFINYNQTVEKEGSKRNLRLKLDQLNVGGLVQSVDEVKNAVDDSSKAFQKYRHSGTTVDKVREYIGKHLSFVSAVGDNVVASASAAFPPAGAIWTVSAFAIKACQAQSEDYGQLLALIGETGNFLKTIKIIEAAVPDCKGYTEFVTEALTAIIGVFAVQTKFMLMKRPLVFLHTLVRGGGDSDLAAAYARVTEALNRLSRANEMMMIKNTEDIKNLAAHLGERINFYNENIMIELAEQAKGIESNHEAILVTHIGIEANQQGIQANQQLLTKMLGILQSGNIELPKQAKGARQDRNDTTLPINRVNNEFKTDADPELVRQELARSYVPDSAAWFFETQQYQQWLSNDKPFVSFMSEEGEGKSHVAYAVLQQLEEQREVDSGTSVAYFFFQKERPFSLAEVYALLEFQFGHRVLDIEAEVSNRCASVLEISNVRNTEKHARDLQKHLLEMQLKANNKGVAVSEIDTWDKQSLHSSNKSLENEDILLEAQMQLSEIIYNQFLASSNIQEKRGLLREMESLGNRRLGQAIGVDSAKGTYSTNLARMYQRLGPSEHFFEILDAEFRECMDKLGDKDPDNDRETLRQLCKILACVPGLNRDAEIALSASFYNIDPTLESQERSPIFGEGVDSASSDGDTDAASEDLSASGTQDDNSVAFSDDESCPEDVDDSNPQRYGHDTDGESDDDSSLSKTAKTDGATLLAGDCAGCGNSVWMMWNHGPRSLFWCVICASRLLCGSCVKSLDKSSRYCVTTHLDAVREPLGSLDPSNSPDDPCRYCVSHHSLVKMPMEGWIGIKDGEIRIENSDPTQVKEWLRRLSEEQWPQAWEKLFLG</sequence>
<dbReference type="Pfam" id="PF24883">
    <property type="entry name" value="NPHP3_N"/>
    <property type="match status" value="1"/>
</dbReference>
<dbReference type="Pfam" id="PF17109">
    <property type="entry name" value="Goodbye"/>
    <property type="match status" value="1"/>
</dbReference>
<dbReference type="Proteomes" id="UP000801428">
    <property type="component" value="Unassembled WGS sequence"/>
</dbReference>
<evidence type="ECO:0000256" key="1">
    <source>
        <dbReference type="ARBA" id="ARBA00005531"/>
    </source>
</evidence>
<evidence type="ECO:0000256" key="4">
    <source>
        <dbReference type="SAM" id="MobiDB-lite"/>
    </source>
</evidence>
<evidence type="ECO:0000259" key="7">
    <source>
        <dbReference type="Pfam" id="PF17109"/>
    </source>
</evidence>
<dbReference type="OrthoDB" id="329835at2759"/>
<keyword evidence="2" id="KW-0808">Transferase</keyword>
<protein>
    <submittedName>
        <fullName evidence="9">T3pks</fullName>
    </submittedName>
</protein>
<evidence type="ECO:0000256" key="3">
    <source>
        <dbReference type="ARBA" id="ARBA00022737"/>
    </source>
</evidence>
<dbReference type="GO" id="GO:0016747">
    <property type="term" value="F:acyltransferase activity, transferring groups other than amino-acyl groups"/>
    <property type="evidence" value="ECO:0007669"/>
    <property type="project" value="InterPro"/>
</dbReference>
<accession>A0A9P4W4M0</accession>
<dbReference type="AlphaFoldDB" id="A0A9P4W4M0"/>
<dbReference type="InterPro" id="IPR016039">
    <property type="entry name" value="Thiolase-like"/>
</dbReference>
<dbReference type="PANTHER" id="PTHR11877">
    <property type="entry name" value="HYDROXYMETHYLGLUTARYL-COA SYNTHASE"/>
    <property type="match status" value="1"/>
</dbReference>
<evidence type="ECO:0000259" key="6">
    <source>
        <dbReference type="Pfam" id="PF02797"/>
    </source>
</evidence>
<feature type="compositionally biased region" description="Acidic residues" evidence="4">
    <location>
        <begin position="993"/>
        <end position="1004"/>
    </location>
</feature>
<dbReference type="InterPro" id="IPR011141">
    <property type="entry name" value="Polyketide_synthase_type-III"/>
</dbReference>
<feature type="compositionally biased region" description="Polar residues" evidence="4">
    <location>
        <begin position="979"/>
        <end position="991"/>
    </location>
</feature>
<dbReference type="Gene3D" id="3.40.47.10">
    <property type="match status" value="2"/>
</dbReference>
<organism evidence="9 10">
    <name type="scientific">Curvularia kusanoi</name>
    <name type="common">Cochliobolus kusanoi</name>
    <dbReference type="NCBI Taxonomy" id="90978"/>
    <lineage>
        <taxon>Eukaryota</taxon>
        <taxon>Fungi</taxon>
        <taxon>Dikarya</taxon>
        <taxon>Ascomycota</taxon>
        <taxon>Pezizomycotina</taxon>
        <taxon>Dothideomycetes</taxon>
        <taxon>Pleosporomycetidae</taxon>
        <taxon>Pleosporales</taxon>
        <taxon>Pleosporineae</taxon>
        <taxon>Pleosporaceae</taxon>
        <taxon>Curvularia</taxon>
    </lineage>
</organism>
<dbReference type="PANTHER" id="PTHR11877:SF46">
    <property type="entry name" value="TYPE III POLYKETIDE SYNTHASE A"/>
    <property type="match status" value="1"/>
</dbReference>
<dbReference type="Pfam" id="PF02797">
    <property type="entry name" value="Chal_sti_synt_C"/>
    <property type="match status" value="1"/>
</dbReference>
<gene>
    <name evidence="9" type="ORF">E8E13_004880</name>
</gene>
<dbReference type="InterPro" id="IPR056884">
    <property type="entry name" value="NPHP3-like_N"/>
</dbReference>
<feature type="domain" description="Fungal STAND N-terminal Goodbye" evidence="7">
    <location>
        <begin position="336"/>
        <end position="467"/>
    </location>
</feature>
<comment type="caution">
    <text evidence="9">The sequence shown here is derived from an EMBL/GenBank/DDBJ whole genome shotgun (WGS) entry which is preliminary data.</text>
</comment>
<feature type="domain" description="Chalcone/stilbene synthase N-terminal" evidence="5">
    <location>
        <begin position="46"/>
        <end position="223"/>
    </location>
</feature>
<feature type="domain" description="Nephrocystin 3-like N-terminal" evidence="8">
    <location>
        <begin position="668"/>
        <end position="790"/>
    </location>
</feature>
<dbReference type="SUPFAM" id="SSF53901">
    <property type="entry name" value="Thiolase-like"/>
    <property type="match status" value="2"/>
</dbReference>
<keyword evidence="10" id="KW-1185">Reference proteome</keyword>
<evidence type="ECO:0000256" key="2">
    <source>
        <dbReference type="ARBA" id="ARBA00022679"/>
    </source>
</evidence>
<comment type="similarity">
    <text evidence="1">Belongs to the thiolase-like superfamily. Chalcone/stilbene synthases family.</text>
</comment>
<feature type="region of interest" description="Disordered" evidence="4">
    <location>
        <begin position="954"/>
        <end position="1027"/>
    </location>
</feature>
<dbReference type="EMBL" id="SWKU01000031">
    <property type="protein sequence ID" value="KAF2995732.1"/>
    <property type="molecule type" value="Genomic_DNA"/>
</dbReference>